<evidence type="ECO:0000256" key="2">
    <source>
        <dbReference type="SAM" id="Phobius"/>
    </source>
</evidence>
<evidence type="ECO:0000313" key="3">
    <source>
        <dbReference type="EMBL" id="KAK8786403.1"/>
    </source>
</evidence>
<feature type="region of interest" description="Disordered" evidence="1">
    <location>
        <begin position="174"/>
        <end position="203"/>
    </location>
</feature>
<dbReference type="Proteomes" id="UP001321473">
    <property type="component" value="Unassembled WGS sequence"/>
</dbReference>
<feature type="compositionally biased region" description="Basic and acidic residues" evidence="1">
    <location>
        <begin position="175"/>
        <end position="189"/>
    </location>
</feature>
<comment type="caution">
    <text evidence="3">The sequence shown here is derived from an EMBL/GenBank/DDBJ whole genome shotgun (WGS) entry which is preliminary data.</text>
</comment>
<evidence type="ECO:0000313" key="4">
    <source>
        <dbReference type="Proteomes" id="UP001321473"/>
    </source>
</evidence>
<keyword evidence="2" id="KW-1133">Transmembrane helix</keyword>
<gene>
    <name evidence="3" type="ORF">V5799_023822</name>
</gene>
<keyword evidence="2" id="KW-0472">Membrane</keyword>
<sequence>MLLFDARSGVHPGKGPWSRLLRQSTVTQPCNGRRQDPGGTGCVQRRRCGLPTRFAATASETGGKTGNSSRLRRAAISAATPQQLEEARPHGATSRIKRFRDCTYDTLLAMLGVTVAILVMGLFAIKLHHRTLGRALICTGFAIETVVWVIFLCTLAERPRALLASFFAPPPCNDDSSKALAERRARPDVRPPAAASGKLSLPV</sequence>
<proteinExistence type="predicted"/>
<keyword evidence="2" id="KW-0812">Transmembrane</keyword>
<dbReference type="AlphaFoldDB" id="A0AAQ4FHY6"/>
<dbReference type="EMBL" id="JARKHS020002767">
    <property type="protein sequence ID" value="KAK8786403.1"/>
    <property type="molecule type" value="Genomic_DNA"/>
</dbReference>
<accession>A0AAQ4FHY6</accession>
<feature type="transmembrane region" description="Helical" evidence="2">
    <location>
        <begin position="104"/>
        <end position="125"/>
    </location>
</feature>
<organism evidence="3 4">
    <name type="scientific">Amblyomma americanum</name>
    <name type="common">Lone star tick</name>
    <dbReference type="NCBI Taxonomy" id="6943"/>
    <lineage>
        <taxon>Eukaryota</taxon>
        <taxon>Metazoa</taxon>
        <taxon>Ecdysozoa</taxon>
        <taxon>Arthropoda</taxon>
        <taxon>Chelicerata</taxon>
        <taxon>Arachnida</taxon>
        <taxon>Acari</taxon>
        <taxon>Parasitiformes</taxon>
        <taxon>Ixodida</taxon>
        <taxon>Ixodoidea</taxon>
        <taxon>Ixodidae</taxon>
        <taxon>Amblyomminae</taxon>
        <taxon>Amblyomma</taxon>
    </lineage>
</organism>
<protein>
    <submittedName>
        <fullName evidence="3">Uncharacterized protein</fullName>
    </submittedName>
</protein>
<keyword evidence="4" id="KW-1185">Reference proteome</keyword>
<feature type="transmembrane region" description="Helical" evidence="2">
    <location>
        <begin position="131"/>
        <end position="156"/>
    </location>
</feature>
<evidence type="ECO:0000256" key="1">
    <source>
        <dbReference type="SAM" id="MobiDB-lite"/>
    </source>
</evidence>
<name>A0AAQ4FHY6_AMBAM</name>
<reference evidence="3 4" key="1">
    <citation type="journal article" date="2023" name="Arcadia Sci">
        <title>De novo assembly of a long-read Amblyomma americanum tick genome.</title>
        <authorList>
            <person name="Chou S."/>
            <person name="Poskanzer K.E."/>
            <person name="Rollins M."/>
            <person name="Thuy-Boun P.S."/>
        </authorList>
    </citation>
    <scope>NUCLEOTIDE SEQUENCE [LARGE SCALE GENOMIC DNA]</scope>
    <source>
        <strain evidence="3">F_SG_1</strain>
        <tissue evidence="3">Salivary glands</tissue>
    </source>
</reference>